<sequence length="1002" mass="96391">MQTWAKRGIQTALVTGGLLMLGTGIASADENVNPDAPAGPLDVNASIPVDISKNAVGSLGKQVNLPDVHKEISTKPVTDKLNGALAPVSKTEAFKSAAPAISAANGATAKVTGAASTIGQSLGHAAGKRADQVSESTVESTGDPFMGNKVVGNLALPIQITGNAVGVLGNATVDSDETQTYGHNTDVHTNGAGGGFAGNVVNLDWALPVQISGNALGLVGSGKTAGSAAQSAATTGDVQTDGTNGGVAGNVVSPQGATPVQVSGNALGWFLGHAETDFDGNSDATSGGWIVTEGSKGAGTGNVAAVPVALPVKASNNAVSWGGDADATGSETSDATAGDTTPGLHGIPSYIQTHGDDSFLAGNIVQPQGAVPATVVGNAAAWIGNSAAGTEVERAANVIGTSATAGGFSSTAGRGAAGSGNIVDAPAAIPAEVFCVGGTWIGNAHATGCENDVDATSGGGTYTNGNGSFLGGNSVHAQPAGTAEVFGVGGSWIGNASGSATENKKVTAGGYNGSQGNESSGSGNVVQVPVALPAEVFGVGGSWIGQGSGTAGETKDITAGGGGNTQDDHGAGSSNLIAAPISAPVQAFGIGGAWIGQGHGTATTDTTSTAGGDLNADGKEGFLAGNLGEVPVSLPAQLHGIGGSWIGNGFGESDNLTDSTAGGDATATGAGGSIAGNIVQVPAGAAASVFGLGAVWGGVAHGDATNDVASSAGGDSATNGDGGSIAGDVVSAQLMPVAQVFGDAASLIGTARGTGINSTETNSGGDITTSGVGGALSGDIFDLPVAAVAQVFGVAASLGGVAHAVADNTTVGTVGGTDTTAGPQQALSGLNKQVPIGVVAQVFDIPAGLVAVVSSTTSNVTDIAVANHEPQFDLPVTTSELSATNLPKLPSLKSLPVQKRSERTDLTEIAQVLPVAGGAPSLSSVPGAEAVTAVLPQLPLAPGASALTGSDVLPTNIGGALPQAQLPTGQLPALPSLDQANPTAVLSKVTDLAGGKGMHIQG</sequence>
<evidence type="ECO:0000313" key="3">
    <source>
        <dbReference type="EMBL" id="TVT18417.1"/>
    </source>
</evidence>
<gene>
    <name evidence="3" type="ORF">FNH06_27965</name>
</gene>
<keyword evidence="4" id="KW-1185">Reference proteome</keyword>
<feature type="region of interest" description="Disordered" evidence="1">
    <location>
        <begin position="323"/>
        <end position="342"/>
    </location>
</feature>
<dbReference type="AlphaFoldDB" id="A0A558A2D0"/>
<name>A0A558A2D0_9PSEU</name>
<protein>
    <recommendedName>
        <fullName evidence="5">PE-PGRS family protein</fullName>
    </recommendedName>
</protein>
<evidence type="ECO:0000313" key="4">
    <source>
        <dbReference type="Proteomes" id="UP000318578"/>
    </source>
</evidence>
<feature type="signal peptide" evidence="2">
    <location>
        <begin position="1"/>
        <end position="28"/>
    </location>
</feature>
<comment type="caution">
    <text evidence="3">The sequence shown here is derived from an EMBL/GenBank/DDBJ whole genome shotgun (WGS) entry which is preliminary data.</text>
</comment>
<evidence type="ECO:0000256" key="2">
    <source>
        <dbReference type="SAM" id="SignalP"/>
    </source>
</evidence>
<proteinExistence type="predicted"/>
<accession>A0A558A2D0</accession>
<dbReference type="OrthoDB" id="3661198at2"/>
<feature type="region of interest" description="Disordered" evidence="1">
    <location>
        <begin position="547"/>
        <end position="575"/>
    </location>
</feature>
<dbReference type="Proteomes" id="UP000318578">
    <property type="component" value="Unassembled WGS sequence"/>
</dbReference>
<feature type="chain" id="PRO_5022011751" description="PE-PGRS family protein" evidence="2">
    <location>
        <begin position="29"/>
        <end position="1002"/>
    </location>
</feature>
<reference evidence="3 4" key="1">
    <citation type="submission" date="2019-07" db="EMBL/GenBank/DDBJ databases">
        <title>New species of Amycolatopsis and Streptomyces.</title>
        <authorList>
            <person name="Duangmal K."/>
            <person name="Teo W.F.A."/>
            <person name="Lipun K."/>
        </authorList>
    </citation>
    <scope>NUCLEOTIDE SEQUENCE [LARGE SCALE GENOMIC DNA]</scope>
    <source>
        <strain evidence="3 4">JCM 30562</strain>
    </source>
</reference>
<evidence type="ECO:0000256" key="1">
    <source>
        <dbReference type="SAM" id="MobiDB-lite"/>
    </source>
</evidence>
<evidence type="ECO:0008006" key="5">
    <source>
        <dbReference type="Google" id="ProtNLM"/>
    </source>
</evidence>
<dbReference type="RefSeq" id="WP_144642906.1">
    <property type="nucleotide sequence ID" value="NZ_BNAX01000003.1"/>
</dbReference>
<organism evidence="3 4">
    <name type="scientific">Amycolatopsis acidiphila</name>
    <dbReference type="NCBI Taxonomy" id="715473"/>
    <lineage>
        <taxon>Bacteria</taxon>
        <taxon>Bacillati</taxon>
        <taxon>Actinomycetota</taxon>
        <taxon>Actinomycetes</taxon>
        <taxon>Pseudonocardiales</taxon>
        <taxon>Pseudonocardiaceae</taxon>
        <taxon>Amycolatopsis</taxon>
    </lineage>
</organism>
<feature type="compositionally biased region" description="Polar residues" evidence="1">
    <location>
        <begin position="329"/>
        <end position="339"/>
    </location>
</feature>
<dbReference type="EMBL" id="VJZA01000061">
    <property type="protein sequence ID" value="TVT18417.1"/>
    <property type="molecule type" value="Genomic_DNA"/>
</dbReference>
<keyword evidence="2" id="KW-0732">Signal</keyword>